<dbReference type="eggNOG" id="COG2027">
    <property type="taxonomic scope" value="Bacteria"/>
</dbReference>
<sequence length="439" mass="44325">MVVLALIAVGAVVVALRIDAADELPPGFPPQPAAITVDPQIRPVSAAAPEPTPAGIAAAIAQEVRAPELGEFTGQISDVLTGDVLWSDDPTIPRTPASNTKILTASAALLDLPHDKRLTTTVVAGPNGQIILTGSGDPTLSAQPTGAQTFYTDAPRIADLAEQIAKSGVAVTSVAVDTGAFTGPSFDSTWDRLDIAGGDITPIEALMTDGGRIDPLDEFSPRQAEPALAAGQALAEALGVDATVTAVTAPAGAAVIASVQSAPLETRVADMMRHSDNVLAETLGIELSVARGGPATLAGGVAAVESVLREHGFDLTGVTLADTSGLSAANRIPATLLDRLMTAASGPSQPLMRPMLDGLPVAGGTGTLADRFDPTVNPGAGWVRAKTGTLTGVSSLTGIVQTIDGRVLSFALMSGGTSPADARPALDDVAGELRKCGCR</sequence>
<organism evidence="3 4">
    <name type="scientific">Gordonia rhizosphera NBRC 16068</name>
    <dbReference type="NCBI Taxonomy" id="1108045"/>
    <lineage>
        <taxon>Bacteria</taxon>
        <taxon>Bacillati</taxon>
        <taxon>Actinomycetota</taxon>
        <taxon>Actinomycetes</taxon>
        <taxon>Mycobacteriales</taxon>
        <taxon>Gordoniaceae</taxon>
        <taxon>Gordonia</taxon>
    </lineage>
</organism>
<dbReference type="SUPFAM" id="SSF56601">
    <property type="entry name" value="beta-lactamase/transpeptidase-like"/>
    <property type="match status" value="1"/>
</dbReference>
<proteinExistence type="inferred from homology"/>
<accession>K6W2X2</accession>
<dbReference type="InterPro" id="IPR012338">
    <property type="entry name" value="Beta-lactam/transpept-like"/>
</dbReference>
<keyword evidence="2" id="KW-0378">Hydrolase</keyword>
<dbReference type="PRINTS" id="PR00922">
    <property type="entry name" value="DADACBPTASE3"/>
</dbReference>
<comment type="similarity">
    <text evidence="1">Belongs to the peptidase S13 family.</text>
</comment>
<evidence type="ECO:0000256" key="1">
    <source>
        <dbReference type="ARBA" id="ARBA00006096"/>
    </source>
</evidence>
<evidence type="ECO:0000313" key="3">
    <source>
        <dbReference type="EMBL" id="GAB88076.1"/>
    </source>
</evidence>
<dbReference type="NCBIfam" id="TIGR00666">
    <property type="entry name" value="PBP4"/>
    <property type="match status" value="1"/>
</dbReference>
<reference evidence="3 4" key="1">
    <citation type="submission" date="2012-08" db="EMBL/GenBank/DDBJ databases">
        <title>Whole genome shotgun sequence of Gordonia rhizosphera NBRC 16068.</title>
        <authorList>
            <person name="Takarada H."/>
            <person name="Isaki S."/>
            <person name="Hosoyama A."/>
            <person name="Tsuchikane K."/>
            <person name="Katsumata H."/>
            <person name="Baba S."/>
            <person name="Ohji S."/>
            <person name="Yamazaki S."/>
            <person name="Fujita N."/>
        </authorList>
    </citation>
    <scope>NUCLEOTIDE SEQUENCE [LARGE SCALE GENOMIC DNA]</scope>
    <source>
        <strain evidence="3 4">NBRC 16068</strain>
    </source>
</reference>
<dbReference type="GO" id="GO:0004185">
    <property type="term" value="F:serine-type carboxypeptidase activity"/>
    <property type="evidence" value="ECO:0007669"/>
    <property type="project" value="InterPro"/>
</dbReference>
<dbReference type="PANTHER" id="PTHR30023:SF0">
    <property type="entry name" value="PENICILLIN-SENSITIVE CARBOXYPEPTIDASE A"/>
    <property type="match status" value="1"/>
</dbReference>
<dbReference type="Pfam" id="PF02113">
    <property type="entry name" value="Peptidase_S13"/>
    <property type="match status" value="2"/>
</dbReference>
<dbReference type="STRING" id="1108045.GORHZ_001_00080"/>
<dbReference type="Proteomes" id="UP000008363">
    <property type="component" value="Unassembled WGS sequence"/>
</dbReference>
<dbReference type="GO" id="GO:0006508">
    <property type="term" value="P:proteolysis"/>
    <property type="evidence" value="ECO:0007669"/>
    <property type="project" value="InterPro"/>
</dbReference>
<protein>
    <submittedName>
        <fullName evidence="3">Putative D-alanyl-D-alanine carboxypeptidase</fullName>
    </submittedName>
</protein>
<dbReference type="AlphaFoldDB" id="K6W2X2"/>
<dbReference type="GO" id="GO:0000270">
    <property type="term" value="P:peptidoglycan metabolic process"/>
    <property type="evidence" value="ECO:0007669"/>
    <property type="project" value="TreeGrafter"/>
</dbReference>
<dbReference type="InterPro" id="IPR000667">
    <property type="entry name" value="Peptidase_S13"/>
</dbReference>
<keyword evidence="4" id="KW-1185">Reference proteome</keyword>
<name>K6W2X2_9ACTN</name>
<keyword evidence="3" id="KW-0645">Protease</keyword>
<evidence type="ECO:0000313" key="4">
    <source>
        <dbReference type="Proteomes" id="UP000008363"/>
    </source>
</evidence>
<comment type="caution">
    <text evidence="3">The sequence shown here is derived from an EMBL/GenBank/DDBJ whole genome shotgun (WGS) entry which is preliminary data.</text>
</comment>
<dbReference type="Gene3D" id="3.40.710.10">
    <property type="entry name" value="DD-peptidase/beta-lactamase superfamily"/>
    <property type="match status" value="2"/>
</dbReference>
<dbReference type="EMBL" id="BAHC01000001">
    <property type="protein sequence ID" value="GAB88076.1"/>
    <property type="molecule type" value="Genomic_DNA"/>
</dbReference>
<gene>
    <name evidence="3" type="ORF">GORHZ_001_00080</name>
</gene>
<dbReference type="PANTHER" id="PTHR30023">
    <property type="entry name" value="D-ALANYL-D-ALANINE CARBOXYPEPTIDASE"/>
    <property type="match status" value="1"/>
</dbReference>
<keyword evidence="3" id="KW-0121">Carboxypeptidase</keyword>
<evidence type="ECO:0000256" key="2">
    <source>
        <dbReference type="ARBA" id="ARBA00022801"/>
    </source>
</evidence>